<evidence type="ECO:0000313" key="8">
    <source>
        <dbReference type="EMBL" id="WQG87425.1"/>
    </source>
</evidence>
<sequence length="1689" mass="186891">MTAPATNDYKHHGRPWWRWLLWGFLILLIIPVMAVLVLQLEPVQDFIRRQGEQYLQKKLHTTVRIGYLRVRGWQYLELRNVYVADTSKQALFYSGNLKVRYNLLAFLNNELRINGLEWDSVTANIYRNSGDTAFNYQFIVDAFVTKDTIPDTVSSQTGTTLQFLIKDVTLKHVYLRYIDAPGGMTAVVTFQELHVDPDDLLVNQGLYSLRGLKIDGLRGFFTRDYRPKVLAATAPPPANDTASSPFHLILKKLEIKNSSFLYADQGSGLNTGWKIGNLQLLNSSLDIDSTLIQVGELYIRNTGGTFAMNAPKDTSAPAPADSTAPNTWKVLATKAELDHINMRYDNNTAPAPRGAGSKDPDYNHLLLKNVVAHVGNINYNPDTISAVLHRISVQDKSGFGIKQGHFDVLYTPTTIALHNLLLETNRSILRKQIILKAPSWSTISDNLDLLQLQANLDSSHITLAEFMPFVPDSRKNKSMKPLWDKEIFLTTSLKGSLGKLIIETLHLADNKGNRINAKGEIGHVTDVDHLYADLPSLYILSGNKALRSWLPPGTMPDTPRLPEQMIITGSFLGGMKDMKTKLDLKSNAANASLTAHLVNIMDSIHSSYDLNLASFRVQPGYFLYDTTIGWISGRVMASGKGYTFPGIMAKADAHINEATYNRYTYHDVSLRANIDKQQLHAEGQSNDSSVNLTFNADGTLNDTSLQSLKATAQIARADLYTTHLYSNPFEIKGNMDMDFSSLTPGRLDGNAFLTGWQLATNGQVFVLDTISLLAQYKDQQYLNLTGPFGYINANGNIDYTKIGPAFGQIINKPLTPYDSVKLVKLPAGQLLVWDASLTFPRSLQAMAPTLRMEKPLLISGRLNSDSSLLVLNAALPKLSYDSILLDSLAITANIADTALRAQVSLANIHHKVMPLYHTSLTAAATTGRVNWDLLLDDLKRNPKYKVGGFVEFLPDNALALSLKPYLLLNRQEWQVDENNRIHIHNGGPDTAHIQLSYNDQSIAIQTKSDSSSARGKLPTLETHIKNFKLSTITALLAADTLLANGVLNADATVRNLDQSPLISSKLTIDSLTFRASNLGTLTAEVSTPQANQYSLDMSLEGNDNDLLVKGTYDSTINATVDINQLNMKSLESFTFGNMNRMHGTADGHFKITGTSSQPKATGNLHFNDAGGTITYVGANITMPDENIVLDEKGVQFNKFVIADSLQNELVLDGRINTKDYTNYNFNLNINADNFMILGKQVDPQQMYYGPAFVDTRIKVRGNLDLPRVDAYVKLRDKSNVTVTLPSEEPGVANREGVIIFVDKDNPLDSSLVKMVDSTRLENPRLKGINFSGNAEITPQSTIRIIIDPVNGDFVEAKGTASINATLDASSKMSLTGRYEISEGKYEMSLNQLIKRSFSIEKGSAITFSGDATNADLDITAKYTVNAQAADLVSDQLTSLSQTDRNKYKQKLPFYVYLHIKGNLLKPDISFELDMPEAEQNAFSGSVYNRIKQINQIPSELNKQVMGLLVLNSFIPDDPMAGEGSGDYGVSNMARQSVSKILSQQLNNLAGNLIKGVDLNFDLESDEDYSTGSAQQTTNLKVGASKSLFNDRLSVSIGSNVMLEGESQANPSSLVGDVSVEYKLTRDGRYRVRVYQRQDNTTVIEGQVVETGVAFALIMDYDNFREIFQKAKKDKKAEKLRTRKKTSTKK</sequence>
<evidence type="ECO:0000313" key="7">
    <source>
        <dbReference type="EMBL" id="SFW42179.1"/>
    </source>
</evidence>
<feature type="transmembrane region" description="Helical" evidence="5">
    <location>
        <begin position="19"/>
        <end position="40"/>
    </location>
</feature>
<keyword evidence="3 5" id="KW-1133">Transmembrane helix</keyword>
<evidence type="ECO:0000256" key="3">
    <source>
        <dbReference type="ARBA" id="ARBA00022989"/>
    </source>
</evidence>
<name>A0A1K1P3Y4_9BACT</name>
<evidence type="ECO:0000259" key="6">
    <source>
        <dbReference type="Pfam" id="PF04357"/>
    </source>
</evidence>
<dbReference type="Proteomes" id="UP001326715">
    <property type="component" value="Chromosome"/>
</dbReference>
<keyword evidence="4 5" id="KW-0472">Membrane</keyword>
<dbReference type="RefSeq" id="WP_072358952.1">
    <property type="nucleotide sequence ID" value="NZ_CP139972.1"/>
</dbReference>
<comment type="subcellular location">
    <subcellularLocation>
        <location evidence="1">Membrane</location>
        <topology evidence="1">Single-pass membrane protein</topology>
    </subcellularLocation>
</comment>
<dbReference type="OrthoDB" id="9811276at2"/>
<dbReference type="Proteomes" id="UP000183788">
    <property type="component" value="Unassembled WGS sequence"/>
</dbReference>
<reference evidence="8 10" key="2">
    <citation type="submission" date="2023-11" db="EMBL/GenBank/DDBJ databases">
        <title>MicrobeMod: A computational toolkit for identifying prokaryotic methylation and restriction-modification with nanopore sequencing.</title>
        <authorList>
            <person name="Crits-Christoph A."/>
            <person name="Kang S.C."/>
            <person name="Lee H."/>
            <person name="Ostrov N."/>
        </authorList>
    </citation>
    <scope>NUCLEOTIDE SEQUENCE [LARGE SCALE GENOMIC DNA]</scope>
    <source>
        <strain evidence="8 10">ATCC 23090</strain>
    </source>
</reference>
<dbReference type="GO" id="GO:0009306">
    <property type="term" value="P:protein secretion"/>
    <property type="evidence" value="ECO:0007669"/>
    <property type="project" value="InterPro"/>
</dbReference>
<evidence type="ECO:0000256" key="5">
    <source>
        <dbReference type="SAM" id="Phobius"/>
    </source>
</evidence>
<evidence type="ECO:0000256" key="2">
    <source>
        <dbReference type="ARBA" id="ARBA00022692"/>
    </source>
</evidence>
<dbReference type="Pfam" id="PF04357">
    <property type="entry name" value="TamB"/>
    <property type="match status" value="1"/>
</dbReference>
<feature type="domain" description="Translocation and assembly module TamB C-terminal" evidence="6">
    <location>
        <begin position="1202"/>
        <end position="1639"/>
    </location>
</feature>
<reference evidence="7 9" key="1">
    <citation type="submission" date="2016-11" db="EMBL/GenBank/DDBJ databases">
        <authorList>
            <person name="Jaros S."/>
            <person name="Januszkiewicz K."/>
            <person name="Wedrychowicz H."/>
        </authorList>
    </citation>
    <scope>NUCLEOTIDE SEQUENCE [LARGE SCALE GENOMIC DNA]</scope>
    <source>
        <strain evidence="7 9">DSM 784</strain>
    </source>
</reference>
<dbReference type="GO" id="GO:0005886">
    <property type="term" value="C:plasma membrane"/>
    <property type="evidence" value="ECO:0007669"/>
    <property type="project" value="InterPro"/>
</dbReference>
<evidence type="ECO:0000313" key="9">
    <source>
        <dbReference type="Proteomes" id="UP000183788"/>
    </source>
</evidence>
<dbReference type="EMBL" id="FPIZ01000004">
    <property type="protein sequence ID" value="SFW42179.1"/>
    <property type="molecule type" value="Genomic_DNA"/>
</dbReference>
<evidence type="ECO:0000256" key="1">
    <source>
        <dbReference type="ARBA" id="ARBA00004167"/>
    </source>
</evidence>
<dbReference type="InterPro" id="IPR007452">
    <property type="entry name" value="TamB_C"/>
</dbReference>
<dbReference type="EMBL" id="CP140154">
    <property type="protein sequence ID" value="WQG87425.1"/>
    <property type="molecule type" value="Genomic_DNA"/>
</dbReference>
<protein>
    <submittedName>
        <fullName evidence="8">Translocation/assembly module TamB domain-containing protein</fullName>
    </submittedName>
</protein>
<proteinExistence type="predicted"/>
<gene>
    <name evidence="7" type="ORF">SAMN05661012_01751</name>
    <name evidence="8" type="ORF">SR876_21095</name>
</gene>
<keyword evidence="2 5" id="KW-0812">Transmembrane</keyword>
<accession>A0A1K1P3Y4</accession>
<keyword evidence="10" id="KW-1185">Reference proteome</keyword>
<evidence type="ECO:0000313" key="10">
    <source>
        <dbReference type="Proteomes" id="UP001326715"/>
    </source>
</evidence>
<dbReference type="STRING" id="1004.SAMN05661012_01751"/>
<evidence type="ECO:0000256" key="4">
    <source>
        <dbReference type="ARBA" id="ARBA00023136"/>
    </source>
</evidence>
<organism evidence="7 9">
    <name type="scientific">Chitinophaga sancti</name>
    <dbReference type="NCBI Taxonomy" id="1004"/>
    <lineage>
        <taxon>Bacteria</taxon>
        <taxon>Pseudomonadati</taxon>
        <taxon>Bacteroidota</taxon>
        <taxon>Chitinophagia</taxon>
        <taxon>Chitinophagales</taxon>
        <taxon>Chitinophagaceae</taxon>
        <taxon>Chitinophaga</taxon>
    </lineage>
</organism>